<feature type="transmembrane region" description="Helical" evidence="1">
    <location>
        <begin position="361"/>
        <end position="378"/>
    </location>
</feature>
<evidence type="ECO:0000256" key="1">
    <source>
        <dbReference type="SAM" id="Phobius"/>
    </source>
</evidence>
<name>A0A1I2BB43_9BACT</name>
<keyword evidence="1" id="KW-0472">Membrane</keyword>
<reference evidence="2 3" key="1">
    <citation type="submission" date="2016-10" db="EMBL/GenBank/DDBJ databases">
        <authorList>
            <person name="de Groot N.N."/>
        </authorList>
    </citation>
    <scope>NUCLEOTIDE SEQUENCE [LARGE SCALE GENOMIC DNA]</scope>
    <source>
        <strain evidence="2 3">DSM 26130</strain>
    </source>
</reference>
<feature type="transmembrane region" description="Helical" evidence="1">
    <location>
        <begin position="57"/>
        <end position="79"/>
    </location>
</feature>
<feature type="transmembrane region" description="Helical" evidence="1">
    <location>
        <begin position="305"/>
        <end position="322"/>
    </location>
</feature>
<proteinExistence type="predicted"/>
<evidence type="ECO:0008006" key="4">
    <source>
        <dbReference type="Google" id="ProtNLM"/>
    </source>
</evidence>
<dbReference type="RefSeq" id="WP_093831875.1">
    <property type="nucleotide sequence ID" value="NZ_FOLQ01000015.1"/>
</dbReference>
<keyword evidence="1" id="KW-0812">Transmembrane</keyword>
<feature type="transmembrane region" description="Helical" evidence="1">
    <location>
        <begin position="151"/>
        <end position="172"/>
    </location>
</feature>
<feature type="transmembrane region" description="Helical" evidence="1">
    <location>
        <begin position="256"/>
        <end position="274"/>
    </location>
</feature>
<dbReference type="AlphaFoldDB" id="A0A1I2BB43"/>
<evidence type="ECO:0000313" key="3">
    <source>
        <dbReference type="Proteomes" id="UP000198598"/>
    </source>
</evidence>
<organism evidence="2 3">
    <name type="scientific">Spirosoma endophyticum</name>
    <dbReference type="NCBI Taxonomy" id="662367"/>
    <lineage>
        <taxon>Bacteria</taxon>
        <taxon>Pseudomonadati</taxon>
        <taxon>Bacteroidota</taxon>
        <taxon>Cytophagia</taxon>
        <taxon>Cytophagales</taxon>
        <taxon>Cytophagaceae</taxon>
        <taxon>Spirosoma</taxon>
    </lineage>
</organism>
<dbReference type="OrthoDB" id="1488930at2"/>
<gene>
    <name evidence="2" type="ORF">SAMN05216167_11550</name>
</gene>
<dbReference type="STRING" id="662367.SAMN05216167_11550"/>
<keyword evidence="1" id="KW-1133">Transmembrane helix</keyword>
<keyword evidence="3" id="KW-1185">Reference proteome</keyword>
<evidence type="ECO:0000313" key="2">
    <source>
        <dbReference type="EMBL" id="SFE53432.1"/>
    </source>
</evidence>
<protein>
    <recommendedName>
        <fullName evidence="4">Patatin-like phospholipase</fullName>
    </recommendedName>
</protein>
<feature type="transmembrane region" description="Helical" evidence="1">
    <location>
        <begin position="184"/>
        <end position="206"/>
    </location>
</feature>
<dbReference type="EMBL" id="FOLQ01000015">
    <property type="protein sequence ID" value="SFE53432.1"/>
    <property type="molecule type" value="Genomic_DNA"/>
</dbReference>
<feature type="transmembrane region" description="Helical" evidence="1">
    <location>
        <begin position="13"/>
        <end position="36"/>
    </location>
</feature>
<feature type="transmembrane region" description="Helical" evidence="1">
    <location>
        <begin position="227"/>
        <end position="250"/>
    </location>
</feature>
<accession>A0A1I2BB43</accession>
<dbReference type="Proteomes" id="UP000198598">
    <property type="component" value="Unassembled WGS sequence"/>
</dbReference>
<feature type="transmembrane region" description="Helical" evidence="1">
    <location>
        <begin position="328"/>
        <end position="349"/>
    </location>
</feature>
<sequence>MDKLANIPFIIKAAFIGLAIFGLIKIGFGIWLSIQISSFVRTFSAMPYISKDRIIKVLFKVIILNWYILFILILFWVVLFKIDIGKDLIEDYLSNIIYFHFNARFFSLWSLFICILSVCLAIWLIPFFLFTVKQRKNTIRDSMNFYIGTKLLAFLSIAPFYIIANAFFKHFFKQYTYGPKTIHYIILNIIVITVFIFANRLINSLLKYFPLYKRTESSLNIIFKNRYINILLYIFFWVMFIIIITSIIINEKNADYVVSLFLFISSAISFRLLFFTDESRDTKEEIELNVKEMLSLKNTIENRRLYLTIFGLVFLINFYYYSVPSLTATNSLYIILSIFSLYIFYLDFFRRLYQTEVRWKQLVSIFAFVTFFWAPFLAPPEQFKVPLHKFDKVANVDTSQSKLPYPNANNLEEALINRMYYVNNQDSSELDSGRYAYIVCGMGGGSRAGYFTSYFLQKVDKLYPNIWEQTICYSTVSGSSPGIYHYLTAKRKNKTTVNLIDSIYSQNYNSSGIFGLLLGDPFEALIGGSIGIIKQALRSTNSKPKYYDRNYRIKLEYDIAMNNALIDANDPTNQPQSDWKKYIKRTFGYKSKDTVPELFKASSTRISQKEPIHLINTFEINSGRRTVISPFVIKDSAYFPNTILPLQEKAFDPLILQKDISYRDAVNLSELFPLVSAASTIGDSSPNQFVDGGYFENYGLATGMNVANFLIEKNIVSKDRIKIVLIKNSLQIPEDSAKKGQLAAPLIGVINAPFTGHANHFQEDARRIYGKNNFKIFDFNSDTNGQRVPLTRALTGKQIQIMKKYINTIDISYFKESRKPRTP</sequence>
<feature type="transmembrane region" description="Helical" evidence="1">
    <location>
        <begin position="108"/>
        <end position="130"/>
    </location>
</feature>